<dbReference type="OMA" id="IDDLCGW"/>
<dbReference type="GO" id="GO:0008270">
    <property type="term" value="F:zinc ion binding"/>
    <property type="evidence" value="ECO:0007669"/>
    <property type="project" value="InterPro"/>
</dbReference>
<dbReference type="Proteomes" id="UP000005426">
    <property type="component" value="Unassembled WGS sequence"/>
</dbReference>
<keyword evidence="5" id="KW-1185">Reference proteome</keyword>
<protein>
    <recommendedName>
        <fullName evidence="3">Zn(2)-C6 fungal-type domain-containing protein</fullName>
    </recommendedName>
</protein>
<dbReference type="PANTHER" id="PTHR47431">
    <property type="entry name" value="ZN(II)2CYS6 TRANSCRIPTION FACTOR (EUROFUNG)-RELATED"/>
    <property type="match status" value="1"/>
</dbReference>
<dbReference type="eggNOG" id="ENOG502RF8N">
    <property type="taxonomic scope" value="Eukaryota"/>
</dbReference>
<organism evidence="4 5">
    <name type="scientific">Hypocrea atroviridis (strain ATCC 20476 / IMI 206040)</name>
    <name type="common">Trichoderma atroviride</name>
    <dbReference type="NCBI Taxonomy" id="452589"/>
    <lineage>
        <taxon>Eukaryota</taxon>
        <taxon>Fungi</taxon>
        <taxon>Dikarya</taxon>
        <taxon>Ascomycota</taxon>
        <taxon>Pezizomycotina</taxon>
        <taxon>Sordariomycetes</taxon>
        <taxon>Hypocreomycetidae</taxon>
        <taxon>Hypocreales</taxon>
        <taxon>Hypocreaceae</taxon>
        <taxon>Trichoderma</taxon>
    </lineage>
</organism>
<evidence type="ECO:0000313" key="4">
    <source>
        <dbReference type="EMBL" id="EHK44582.1"/>
    </source>
</evidence>
<dbReference type="InterPro" id="IPR036864">
    <property type="entry name" value="Zn2-C6_fun-type_DNA-bd_sf"/>
</dbReference>
<dbReference type="SMART" id="SM00066">
    <property type="entry name" value="GAL4"/>
    <property type="match status" value="1"/>
</dbReference>
<dbReference type="OrthoDB" id="2399539at2759"/>
<evidence type="ECO:0000256" key="1">
    <source>
        <dbReference type="ARBA" id="ARBA00022723"/>
    </source>
</evidence>
<keyword evidence="2" id="KW-0539">Nucleus</keyword>
<dbReference type="GO" id="GO:0000981">
    <property type="term" value="F:DNA-binding transcription factor activity, RNA polymerase II-specific"/>
    <property type="evidence" value="ECO:0007669"/>
    <property type="project" value="InterPro"/>
</dbReference>
<dbReference type="Pfam" id="PF00172">
    <property type="entry name" value="Zn_clus"/>
    <property type="match status" value="1"/>
</dbReference>
<sequence>MDYINPSALRKRTVTRSSLACLPCRARHVKCDGKRPRCSRCAVSETQCDYTRSRRGGLDRAALAERRRRFVEKSSLAVGGSLTDPPIIAAFASMNGITDASQSSGSEQPSLSLPEPGVGHVQNVEGDVFIDLYYKRFHKFHPLTPPQKYFFRLWQDPSIQPRLVPLAAVLRLIGHLYRSQEWPTTLQNVIEVCFLQSSQTDPFMVQCRILYSIALFWHNYKAKACHEILEATRLAVDLGMFRREFAAKHGGTDTVLRECWRRTWWTLYIVCGYFAGTLGTMDFAVLDVEATVELPCEEAEYEMGKIPEPKTLEEFDCREFAFGNTSFSSFAYLIGAIRCTAAIAPLILNITTKDVSQQVICTADSVIDGWLFLLPTDIKQIIDKSGEIDELMFQATLVIHVATICLHRPFSDLRFNTMEAISSCARQPSFDTPISEVANVHTLRVMRSVEAQIYLLGLPARSFHHTPFIACMLSEGTLALLSACKFMLNGSEMVIARDQIRMTIGRLRTLGQTWPRIRKNVQEIQVIARYVLELKEIGSSLGSSSIPHLPTCDGDGGQQSGDETLSSDVLHAFNPLDGLCSMYSAGYLDADLSWWIGP</sequence>
<comment type="caution">
    <text evidence="4">The sequence shown here is derived from an EMBL/GenBank/DDBJ whole genome shotgun (WGS) entry which is preliminary data.</text>
</comment>
<dbReference type="PANTHER" id="PTHR47431:SF4">
    <property type="entry name" value="ZN(II)2CYS6 TRANSCRIPTION FACTOR (EUROFUNG)"/>
    <property type="match status" value="1"/>
</dbReference>
<evidence type="ECO:0000313" key="5">
    <source>
        <dbReference type="Proteomes" id="UP000005426"/>
    </source>
</evidence>
<dbReference type="InterPro" id="IPR007219">
    <property type="entry name" value="XnlR_reg_dom"/>
</dbReference>
<dbReference type="Pfam" id="PF04082">
    <property type="entry name" value="Fungal_trans"/>
    <property type="match status" value="1"/>
</dbReference>
<dbReference type="AlphaFoldDB" id="G9NZ31"/>
<dbReference type="HOGENOM" id="CLU_015502_2_0_1"/>
<evidence type="ECO:0000259" key="3">
    <source>
        <dbReference type="PROSITE" id="PS50048"/>
    </source>
</evidence>
<dbReference type="Gene3D" id="4.10.240.10">
    <property type="entry name" value="Zn(2)-C6 fungal-type DNA-binding domain"/>
    <property type="match status" value="1"/>
</dbReference>
<gene>
    <name evidence="4" type="ORF">TRIATDRAFT_35738</name>
</gene>
<name>G9NZ31_HYPAI</name>
<dbReference type="PROSITE" id="PS50048">
    <property type="entry name" value="ZN2_CY6_FUNGAL_2"/>
    <property type="match status" value="1"/>
</dbReference>
<reference evidence="4 5" key="1">
    <citation type="journal article" date="2011" name="Genome Biol.">
        <title>Comparative genome sequence analysis underscores mycoparasitism as the ancestral life style of Trichoderma.</title>
        <authorList>
            <person name="Kubicek C.P."/>
            <person name="Herrera-Estrella A."/>
            <person name="Seidl-Seiboth V."/>
            <person name="Martinez D.A."/>
            <person name="Druzhinina I.S."/>
            <person name="Thon M."/>
            <person name="Zeilinger S."/>
            <person name="Casas-Flores S."/>
            <person name="Horwitz B.A."/>
            <person name="Mukherjee P.K."/>
            <person name="Mukherjee M."/>
            <person name="Kredics L."/>
            <person name="Alcaraz L.D."/>
            <person name="Aerts A."/>
            <person name="Antal Z."/>
            <person name="Atanasova L."/>
            <person name="Cervantes-Badillo M.G."/>
            <person name="Challacombe J."/>
            <person name="Chertkov O."/>
            <person name="McCluskey K."/>
            <person name="Coulpier F."/>
            <person name="Deshpande N."/>
            <person name="von Doehren H."/>
            <person name="Ebbole D.J."/>
            <person name="Esquivel-Naranjo E.U."/>
            <person name="Fekete E."/>
            <person name="Flipphi M."/>
            <person name="Glaser F."/>
            <person name="Gomez-Rodriguez E.Y."/>
            <person name="Gruber S."/>
            <person name="Han C."/>
            <person name="Henrissat B."/>
            <person name="Hermosa R."/>
            <person name="Hernandez-Onate M."/>
            <person name="Karaffa L."/>
            <person name="Kosti I."/>
            <person name="Le Crom S."/>
            <person name="Lindquist E."/>
            <person name="Lucas S."/>
            <person name="Luebeck M."/>
            <person name="Luebeck P.S."/>
            <person name="Margeot A."/>
            <person name="Metz B."/>
            <person name="Misra M."/>
            <person name="Nevalainen H."/>
            <person name="Omann M."/>
            <person name="Packer N."/>
            <person name="Perrone G."/>
            <person name="Uresti-Rivera E.E."/>
            <person name="Salamov A."/>
            <person name="Schmoll M."/>
            <person name="Seiboth B."/>
            <person name="Shapiro H."/>
            <person name="Sukno S."/>
            <person name="Tamayo-Ramos J.A."/>
            <person name="Tisch D."/>
            <person name="Wiest A."/>
            <person name="Wilkinson H.H."/>
            <person name="Zhang M."/>
            <person name="Coutinho P.M."/>
            <person name="Kenerley C.M."/>
            <person name="Monte E."/>
            <person name="Baker S.E."/>
            <person name="Grigoriev I.V."/>
        </authorList>
    </citation>
    <scope>NUCLEOTIDE SEQUENCE [LARGE SCALE GENOMIC DNA]</scope>
    <source>
        <strain evidence="5">ATCC 20476 / IMI 206040</strain>
    </source>
</reference>
<dbReference type="STRING" id="452589.G9NZ31"/>
<proteinExistence type="predicted"/>
<dbReference type="CDD" id="cd00067">
    <property type="entry name" value="GAL4"/>
    <property type="match status" value="1"/>
</dbReference>
<dbReference type="PROSITE" id="PS00463">
    <property type="entry name" value="ZN2_CY6_FUNGAL_1"/>
    <property type="match status" value="1"/>
</dbReference>
<feature type="domain" description="Zn(2)-C6 fungal-type" evidence="3">
    <location>
        <begin position="20"/>
        <end position="50"/>
    </location>
</feature>
<dbReference type="EMBL" id="ABDG02000025">
    <property type="protein sequence ID" value="EHK44582.1"/>
    <property type="molecule type" value="Genomic_DNA"/>
</dbReference>
<evidence type="ECO:0000256" key="2">
    <source>
        <dbReference type="ARBA" id="ARBA00023242"/>
    </source>
</evidence>
<dbReference type="SUPFAM" id="SSF57701">
    <property type="entry name" value="Zn2/Cys6 DNA-binding domain"/>
    <property type="match status" value="1"/>
</dbReference>
<keyword evidence="1" id="KW-0479">Metal-binding</keyword>
<dbReference type="InterPro" id="IPR001138">
    <property type="entry name" value="Zn2Cys6_DnaBD"/>
</dbReference>
<accession>G9NZ31</accession>
<dbReference type="CDD" id="cd12148">
    <property type="entry name" value="fungal_TF_MHR"/>
    <property type="match status" value="1"/>
</dbReference>